<dbReference type="GO" id="GO:0005736">
    <property type="term" value="C:RNA polymerase I complex"/>
    <property type="evidence" value="ECO:0007669"/>
    <property type="project" value="TreeGrafter"/>
</dbReference>
<dbReference type="InterPro" id="IPR036161">
    <property type="entry name" value="RPB6/omega-like_sf"/>
</dbReference>
<evidence type="ECO:0000256" key="2">
    <source>
        <dbReference type="ARBA" id="ARBA00023163"/>
    </source>
</evidence>
<reference evidence="4" key="1">
    <citation type="journal article" date="2020" name="Nature">
        <title>Giant virus diversity and host interactions through global metagenomics.</title>
        <authorList>
            <person name="Schulz F."/>
            <person name="Roux S."/>
            <person name="Paez-Espino D."/>
            <person name="Jungbluth S."/>
            <person name="Walsh D.A."/>
            <person name="Denef V.J."/>
            <person name="McMahon K.D."/>
            <person name="Konstantinidis K.T."/>
            <person name="Eloe-Fadrosh E.A."/>
            <person name="Kyrpides N.C."/>
            <person name="Woyke T."/>
        </authorList>
    </citation>
    <scope>NUCLEOTIDE SEQUENCE</scope>
    <source>
        <strain evidence="4">GVMAG-M-3300018416-45</strain>
    </source>
</reference>
<organism evidence="4">
    <name type="scientific">viral metagenome</name>
    <dbReference type="NCBI Taxonomy" id="1070528"/>
    <lineage>
        <taxon>unclassified sequences</taxon>
        <taxon>metagenomes</taxon>
        <taxon>organismal metagenomes</taxon>
    </lineage>
</organism>
<dbReference type="SUPFAM" id="SSF63562">
    <property type="entry name" value="RPB6/omega subunit-like"/>
    <property type="match status" value="1"/>
</dbReference>
<dbReference type="AlphaFoldDB" id="A0A6C0BR44"/>
<accession>A0A6C0BR44</accession>
<feature type="region of interest" description="Disordered" evidence="3">
    <location>
        <begin position="1"/>
        <end position="65"/>
    </location>
</feature>
<protein>
    <recommendedName>
        <fullName evidence="5">DNA-directed RNA polymerase</fullName>
    </recommendedName>
</protein>
<dbReference type="GO" id="GO:0042797">
    <property type="term" value="P:tRNA transcription by RNA polymerase III"/>
    <property type="evidence" value="ECO:0007669"/>
    <property type="project" value="TreeGrafter"/>
</dbReference>
<keyword evidence="2" id="KW-0804">Transcription</keyword>
<evidence type="ECO:0000313" key="4">
    <source>
        <dbReference type="EMBL" id="QHS94666.1"/>
    </source>
</evidence>
<dbReference type="GO" id="GO:0006360">
    <property type="term" value="P:transcription by RNA polymerase I"/>
    <property type="evidence" value="ECO:0007669"/>
    <property type="project" value="TreeGrafter"/>
</dbReference>
<dbReference type="GO" id="GO:0006366">
    <property type="term" value="P:transcription by RNA polymerase II"/>
    <property type="evidence" value="ECO:0007669"/>
    <property type="project" value="TreeGrafter"/>
</dbReference>
<name>A0A6C0BR44_9ZZZZ</name>
<feature type="compositionally biased region" description="Acidic residues" evidence="3">
    <location>
        <begin position="34"/>
        <end position="65"/>
    </location>
</feature>
<feature type="compositionally biased region" description="Acidic residues" evidence="3">
    <location>
        <begin position="1"/>
        <end position="20"/>
    </location>
</feature>
<evidence type="ECO:0000256" key="3">
    <source>
        <dbReference type="SAM" id="MobiDB-lite"/>
    </source>
</evidence>
<dbReference type="GO" id="GO:0003899">
    <property type="term" value="F:DNA-directed RNA polymerase activity"/>
    <property type="evidence" value="ECO:0007669"/>
    <property type="project" value="InterPro"/>
</dbReference>
<dbReference type="GO" id="GO:0003677">
    <property type="term" value="F:DNA binding"/>
    <property type="evidence" value="ECO:0007669"/>
    <property type="project" value="InterPro"/>
</dbReference>
<sequence>MATWDEEGELNDAEIDDITDDLSTGTEDLPSIGDENDDLSIPERDDDVQELEESIGSENYDSDDDTVDENYIEKLSNDYVNKHVEDHHPEIYTHNYEEMRNLIKIVRDRETGNIVDPIHKTVPFLTKYERTRILGIRSKQINNGGEIYVDVPPNVVDGYSIAEIELSSKKIPFIIRRPIPNGGCEYWKLSDLEIM</sequence>
<dbReference type="GO" id="GO:0005666">
    <property type="term" value="C:RNA polymerase III complex"/>
    <property type="evidence" value="ECO:0007669"/>
    <property type="project" value="TreeGrafter"/>
</dbReference>
<dbReference type="Gene3D" id="3.90.940.10">
    <property type="match status" value="1"/>
</dbReference>
<proteinExistence type="predicted"/>
<dbReference type="InterPro" id="IPR006110">
    <property type="entry name" value="Pol_omega/Rpo6/RPB6"/>
</dbReference>
<dbReference type="InterPro" id="IPR020708">
    <property type="entry name" value="DNA-dir_RNA_polK_14-18kDa_CS"/>
</dbReference>
<dbReference type="PROSITE" id="PS01111">
    <property type="entry name" value="RNA_POL_K_14KD"/>
    <property type="match status" value="1"/>
</dbReference>
<evidence type="ECO:0008006" key="5">
    <source>
        <dbReference type="Google" id="ProtNLM"/>
    </source>
</evidence>
<keyword evidence="1" id="KW-0240">DNA-directed RNA polymerase</keyword>
<dbReference type="GO" id="GO:0005665">
    <property type="term" value="C:RNA polymerase II, core complex"/>
    <property type="evidence" value="ECO:0007669"/>
    <property type="project" value="TreeGrafter"/>
</dbReference>
<dbReference type="PANTHER" id="PTHR47227:SF5">
    <property type="entry name" value="DNA-DIRECTED RNA POLYMERASES I, II, AND III SUBUNIT RPABC2"/>
    <property type="match status" value="1"/>
</dbReference>
<dbReference type="PANTHER" id="PTHR47227">
    <property type="entry name" value="DNA-DIRECTED RNA POLYMERASE SUBUNIT K"/>
    <property type="match status" value="1"/>
</dbReference>
<dbReference type="Pfam" id="PF01192">
    <property type="entry name" value="RNA_pol_Rpb6"/>
    <property type="match status" value="1"/>
</dbReference>
<dbReference type="EMBL" id="MN739228">
    <property type="protein sequence ID" value="QHS94666.1"/>
    <property type="molecule type" value="Genomic_DNA"/>
</dbReference>
<evidence type="ECO:0000256" key="1">
    <source>
        <dbReference type="ARBA" id="ARBA00022478"/>
    </source>
</evidence>